<dbReference type="InterPro" id="IPR007197">
    <property type="entry name" value="rSAM"/>
</dbReference>
<gene>
    <name evidence="2" type="ORF">B7O98_03680</name>
</gene>
<dbReference type="AlphaFoldDB" id="A0A2R7Y7L7"/>
<name>A0A2R7Y7L7_9CREN</name>
<dbReference type="EMBL" id="NBVN01000002">
    <property type="protein sequence ID" value="PUA33530.1"/>
    <property type="molecule type" value="Genomic_DNA"/>
</dbReference>
<dbReference type="SMART" id="SM00729">
    <property type="entry name" value="Elp3"/>
    <property type="match status" value="1"/>
</dbReference>
<dbReference type="InterPro" id="IPR058240">
    <property type="entry name" value="rSAM_sf"/>
</dbReference>
<dbReference type="PANTHER" id="PTHR42731:SF1">
    <property type="entry name" value="RADICAL SAM DOMAIN PROTEIN"/>
    <property type="match status" value="1"/>
</dbReference>
<dbReference type="CDD" id="cd02065">
    <property type="entry name" value="B12-binding_like"/>
    <property type="match status" value="1"/>
</dbReference>
<dbReference type="PANTHER" id="PTHR42731">
    <property type="entry name" value="SLL1084 PROTEIN"/>
    <property type="match status" value="1"/>
</dbReference>
<evidence type="ECO:0000259" key="1">
    <source>
        <dbReference type="PROSITE" id="PS51918"/>
    </source>
</evidence>
<dbReference type="GO" id="GO:0003824">
    <property type="term" value="F:catalytic activity"/>
    <property type="evidence" value="ECO:0007669"/>
    <property type="project" value="InterPro"/>
</dbReference>
<dbReference type="Proteomes" id="UP000244093">
    <property type="component" value="Unassembled WGS sequence"/>
</dbReference>
<dbReference type="GO" id="GO:0051536">
    <property type="term" value="F:iron-sulfur cluster binding"/>
    <property type="evidence" value="ECO:0007669"/>
    <property type="project" value="InterPro"/>
</dbReference>
<dbReference type="InterPro" id="IPR023404">
    <property type="entry name" value="rSAM_horseshoe"/>
</dbReference>
<sequence>MFVVKRRKEVNPFFKRGRPTDFKVGVFIPLPYEAAMSSTFTHMAYAFLNGVDSVSAYRYVYDFKEDVVEALDSNLPFNKLDMLLVSTSFEFDYVTLARVLLRFNLLPKVKGGSKPLVVVGGIASTANPLPLAGIADAVVLGEGEAFLEKLPEISTASNPLDVLSGLDFVFTFSSDVIKRRYFVDDLNASYYPRIQVYPLEEEPIYGHGLRVEVSRGCRRFCAFCMEGHVMNPFRFRSLTTLRNIVEYGLKYSPVKRVVIYSLSLFDVPHADAFLNYLSNESIEASIPSLRPDYLTLSRLEVVKALGQKTLTIAPETLNKHIGCLIGKCVDQETLSEVLSNAYRVGFNHVKMYFIEGFTEGDVEENVTKLKNLISKLVSELNIKKRKFFRITVNPLIPKPWTPYQYLPPSYVLNLRKALELYVSELKSKYVEVETYDVNWGFAQSVIALGNEETSNLIIEWARNGLGISSFKRALKDLSLNMFKYVSHGWEDPPWIHRVDVGVNTKYLTTRFNILRHKTFKSF</sequence>
<dbReference type="SFLD" id="SFLDG01082">
    <property type="entry name" value="B12-binding_domain_containing"/>
    <property type="match status" value="1"/>
</dbReference>
<dbReference type="Pfam" id="PF04055">
    <property type="entry name" value="Radical_SAM"/>
    <property type="match status" value="1"/>
</dbReference>
<dbReference type="Pfam" id="PF19864">
    <property type="entry name" value="Radical_SAM_N2"/>
    <property type="match status" value="1"/>
</dbReference>
<dbReference type="InterPro" id="IPR006638">
    <property type="entry name" value="Elp3/MiaA/NifB-like_rSAM"/>
</dbReference>
<dbReference type="PROSITE" id="PS51918">
    <property type="entry name" value="RADICAL_SAM"/>
    <property type="match status" value="1"/>
</dbReference>
<reference evidence="2" key="1">
    <citation type="submission" date="2017-04" db="EMBL/GenBank/DDBJ databases">
        <authorList>
            <person name="Afonso C.L."/>
            <person name="Miller P.J."/>
            <person name="Scott M.A."/>
            <person name="Spackman E."/>
            <person name="Goraichik I."/>
            <person name="Dimitrov K.M."/>
            <person name="Suarez D.L."/>
            <person name="Swayne D.E."/>
        </authorList>
    </citation>
    <scope>NUCLEOTIDE SEQUENCE</scope>
    <source>
        <strain evidence="2">NZ3</strain>
    </source>
</reference>
<dbReference type="Gene3D" id="3.80.30.20">
    <property type="entry name" value="tm_1862 like domain"/>
    <property type="match status" value="1"/>
</dbReference>
<proteinExistence type="predicted"/>
<comment type="caution">
    <text evidence="2">The sequence shown here is derived from an EMBL/GenBank/DDBJ whole genome shotgun (WGS) entry which is preliminary data.</text>
</comment>
<evidence type="ECO:0000313" key="3">
    <source>
        <dbReference type="Proteomes" id="UP000244093"/>
    </source>
</evidence>
<dbReference type="SFLD" id="SFLDS00029">
    <property type="entry name" value="Radical_SAM"/>
    <property type="match status" value="1"/>
</dbReference>
<evidence type="ECO:0000313" key="2">
    <source>
        <dbReference type="EMBL" id="PUA33530.1"/>
    </source>
</evidence>
<reference evidence="2" key="2">
    <citation type="journal article" date="2018" name="Syst. Appl. Microbiol.">
        <title>A new symbiotic nanoarchaeote (Candidatus Nanoclepta minutus) and its host (Zestosphaera tikiterensis gen. nov., sp. nov.) from a New Zealand hot spring.</title>
        <authorList>
            <person name="St John E."/>
            <person name="Liu Y."/>
            <person name="Podar M."/>
            <person name="Stott M.B."/>
            <person name="Meneghin J."/>
            <person name="Chen Z."/>
            <person name="Lagutin K."/>
            <person name="Mitchell K."/>
            <person name="Reysenbach A.L."/>
        </authorList>
    </citation>
    <scope>NUCLEOTIDE SEQUENCE [LARGE SCALE GENOMIC DNA]</scope>
    <source>
        <strain evidence="2">NZ3</strain>
    </source>
</reference>
<accession>A0A2R7Y7L7</accession>
<dbReference type="InterPro" id="IPR045784">
    <property type="entry name" value="Radical_SAM_N2"/>
</dbReference>
<protein>
    <recommendedName>
        <fullName evidence="1">Radical SAM core domain-containing protein</fullName>
    </recommendedName>
</protein>
<dbReference type="SUPFAM" id="SSF102114">
    <property type="entry name" value="Radical SAM enzymes"/>
    <property type="match status" value="1"/>
</dbReference>
<feature type="domain" description="Radical SAM core" evidence="1">
    <location>
        <begin position="203"/>
        <end position="433"/>
    </location>
</feature>
<organism evidence="2 3">
    <name type="scientific">Zestosphaera tikiterensis</name>
    <dbReference type="NCBI Taxonomy" id="1973259"/>
    <lineage>
        <taxon>Archaea</taxon>
        <taxon>Thermoproteota</taxon>
        <taxon>Thermoprotei</taxon>
        <taxon>Desulfurococcales</taxon>
        <taxon>Desulfurococcaceae</taxon>
        <taxon>Zestosphaera</taxon>
    </lineage>
</organism>